<comment type="cofactor">
    <cofactor evidence="1">
        <name>heme</name>
        <dbReference type="ChEBI" id="CHEBI:30413"/>
    </cofactor>
</comment>
<evidence type="ECO:0000313" key="5">
    <source>
        <dbReference type="Proteomes" id="UP000815325"/>
    </source>
</evidence>
<dbReference type="SUPFAM" id="SSF48264">
    <property type="entry name" value="Cytochrome P450"/>
    <property type="match status" value="1"/>
</dbReference>
<keyword evidence="5" id="KW-1185">Reference proteome</keyword>
<reference evidence="4" key="1">
    <citation type="submission" date="2017-08" db="EMBL/GenBank/DDBJ databases">
        <authorList>
            <person name="Polle J.E."/>
            <person name="Barry K."/>
            <person name="Cushman J."/>
            <person name="Schmutz J."/>
            <person name="Tran D."/>
            <person name="Hathwaick L.T."/>
            <person name="Yim W.C."/>
            <person name="Jenkins J."/>
            <person name="Mckie-Krisberg Z.M."/>
            <person name="Prochnik S."/>
            <person name="Lindquist E."/>
            <person name="Dockter R.B."/>
            <person name="Adam C."/>
            <person name="Molina H."/>
            <person name="Bunkerborg J."/>
            <person name="Jin E."/>
            <person name="Buchheim M."/>
            <person name="Magnuson J."/>
        </authorList>
    </citation>
    <scope>NUCLEOTIDE SEQUENCE</scope>
    <source>
        <strain evidence="4">CCAP 19/18</strain>
    </source>
</reference>
<evidence type="ECO:0000256" key="2">
    <source>
        <dbReference type="ARBA" id="ARBA00010617"/>
    </source>
</evidence>
<evidence type="ECO:0000256" key="3">
    <source>
        <dbReference type="RuleBase" id="RU000461"/>
    </source>
</evidence>
<dbReference type="InterPro" id="IPR036396">
    <property type="entry name" value="Cyt_P450_sf"/>
</dbReference>
<dbReference type="InterPro" id="IPR017972">
    <property type="entry name" value="Cyt_P450_CS"/>
</dbReference>
<evidence type="ECO:0000256" key="1">
    <source>
        <dbReference type="ARBA" id="ARBA00001971"/>
    </source>
</evidence>
<dbReference type="InterPro" id="IPR050121">
    <property type="entry name" value="Cytochrome_P450_monoxygenase"/>
</dbReference>
<keyword evidence="3" id="KW-0503">Monooxygenase</keyword>
<keyword evidence="3" id="KW-0349">Heme</keyword>
<dbReference type="Proteomes" id="UP000815325">
    <property type="component" value="Unassembled WGS sequence"/>
</dbReference>
<organism evidence="4 5">
    <name type="scientific">Dunaliella salina</name>
    <name type="common">Green alga</name>
    <name type="synonym">Protococcus salinus</name>
    <dbReference type="NCBI Taxonomy" id="3046"/>
    <lineage>
        <taxon>Eukaryota</taxon>
        <taxon>Viridiplantae</taxon>
        <taxon>Chlorophyta</taxon>
        <taxon>core chlorophytes</taxon>
        <taxon>Chlorophyceae</taxon>
        <taxon>CS clade</taxon>
        <taxon>Chlamydomonadales</taxon>
        <taxon>Dunaliellaceae</taxon>
        <taxon>Dunaliella</taxon>
    </lineage>
</organism>
<dbReference type="PROSITE" id="PS00086">
    <property type="entry name" value="CYTOCHROME_P450"/>
    <property type="match status" value="1"/>
</dbReference>
<name>A0ABQ7GF47_DUNSA</name>
<comment type="similarity">
    <text evidence="2 3">Belongs to the cytochrome P450 family.</text>
</comment>
<dbReference type="Pfam" id="PF00067">
    <property type="entry name" value="p450"/>
    <property type="match status" value="2"/>
</dbReference>
<evidence type="ECO:0000313" key="4">
    <source>
        <dbReference type="EMBL" id="KAF5833230.1"/>
    </source>
</evidence>
<dbReference type="PRINTS" id="PR00385">
    <property type="entry name" value="P450"/>
</dbReference>
<sequence length="476" mass="52943">MWRSFRKAVAQSFNSHALQATFPVVRSCVEDMVRLWQVAQAEGRPVDVSSWMYKLMLEMLGRASYGLEFNALQDEQHEYLTLMHENLVQMGEDLANPLGCLLAKLLPFLPFARRNADRRARVNSMGRQPQLSRHFTLVLSDLGFTNRDPSYLKALRREYEKIYEGIKARGPPQETDQSLAANLMRVVDLTTGERFPEMTVKANLAVVTLAGFDTTASTLVWALYDIARHPGMQQRIKEELAAAGLLQMEGAPPARALEWADWNAMPYLNMVLKESMRIHPAVAFGVPRETSQDLNVGGYHIKRGTFIWMPFYATFNSRMNFSNPELFDPGRWRSSGTPFPTPASEASAEENAGMRTGLKPTSQSEAPLNCAVTRANGKGPSTPVQYRIGQYATPNGHVHAATSLMPFSMGSRSCVGQPLANMEARVALLIILSSFWCELAPSMPSHKEMEAAQVHAAVLTSGVPIMLQLKPHTSAK</sequence>
<proteinExistence type="inferred from homology"/>
<gene>
    <name evidence="4" type="ORF">DUNSADRAFT_10512</name>
</gene>
<dbReference type="PRINTS" id="PR00463">
    <property type="entry name" value="EP450I"/>
</dbReference>
<dbReference type="EMBL" id="MU069822">
    <property type="protein sequence ID" value="KAF5833230.1"/>
    <property type="molecule type" value="Genomic_DNA"/>
</dbReference>
<keyword evidence="3" id="KW-0560">Oxidoreductase</keyword>
<keyword evidence="3" id="KW-0479">Metal-binding</keyword>
<comment type="caution">
    <text evidence="4">The sequence shown here is derived from an EMBL/GenBank/DDBJ whole genome shotgun (WGS) entry which is preliminary data.</text>
</comment>
<keyword evidence="3" id="KW-0408">Iron</keyword>
<dbReference type="PANTHER" id="PTHR24305">
    <property type="entry name" value="CYTOCHROME P450"/>
    <property type="match status" value="1"/>
</dbReference>
<dbReference type="PANTHER" id="PTHR24305:SF166">
    <property type="entry name" value="CYTOCHROME P450 12A4, MITOCHONDRIAL-RELATED"/>
    <property type="match status" value="1"/>
</dbReference>
<dbReference type="Gene3D" id="1.10.630.10">
    <property type="entry name" value="Cytochrome P450"/>
    <property type="match status" value="1"/>
</dbReference>
<dbReference type="InterPro" id="IPR001128">
    <property type="entry name" value="Cyt_P450"/>
</dbReference>
<protein>
    <submittedName>
        <fullName evidence="4">Cytochrome P450</fullName>
    </submittedName>
</protein>
<accession>A0ABQ7GF47</accession>
<dbReference type="InterPro" id="IPR002401">
    <property type="entry name" value="Cyt_P450_E_grp-I"/>
</dbReference>